<dbReference type="SUPFAM" id="SSF51735">
    <property type="entry name" value="NAD(P)-binding Rossmann-fold domains"/>
    <property type="match status" value="1"/>
</dbReference>
<dbReference type="InterPro" id="IPR051783">
    <property type="entry name" value="NAD(P)-dependent_oxidoreduct"/>
</dbReference>
<protein>
    <recommendedName>
        <fullName evidence="3">NAD-dependent epimerase/dehydratase domain-containing protein</fullName>
    </recommendedName>
</protein>
<dbReference type="Proteomes" id="UP000799423">
    <property type="component" value="Unassembled WGS sequence"/>
</dbReference>
<organism evidence="1 2">
    <name type="scientific">Plenodomus tracheiphilus IPT5</name>
    <dbReference type="NCBI Taxonomy" id="1408161"/>
    <lineage>
        <taxon>Eukaryota</taxon>
        <taxon>Fungi</taxon>
        <taxon>Dikarya</taxon>
        <taxon>Ascomycota</taxon>
        <taxon>Pezizomycotina</taxon>
        <taxon>Dothideomycetes</taxon>
        <taxon>Pleosporomycetidae</taxon>
        <taxon>Pleosporales</taxon>
        <taxon>Pleosporineae</taxon>
        <taxon>Leptosphaeriaceae</taxon>
        <taxon>Plenodomus</taxon>
    </lineage>
</organism>
<dbReference type="PANTHER" id="PTHR48079:SF6">
    <property type="entry name" value="NAD(P)-BINDING DOMAIN-CONTAINING PROTEIN-RELATED"/>
    <property type="match status" value="1"/>
</dbReference>
<sequence length="200" mass="22332">YQERTVELRVVDIGLELGVKTVSIQSPVIFRKGRGLWNKYSITIPSMIRSALKHGQMVLIEDGSGVWGHVHVNDLADLYVIVAVKLLEKADVPTGKKGFVFSANGEHTWKSVAQKAADILVSEGRLNTAVLKSVRSSERPKYIVFEGFKVNEEMIEMGFATNARTISTVGRSLGWDPKRGEEAWNRGFKEDFKAVLVEQK</sequence>
<dbReference type="InterPro" id="IPR036291">
    <property type="entry name" value="NAD(P)-bd_dom_sf"/>
</dbReference>
<dbReference type="GO" id="GO:0004029">
    <property type="term" value="F:aldehyde dehydrogenase (NAD+) activity"/>
    <property type="evidence" value="ECO:0007669"/>
    <property type="project" value="TreeGrafter"/>
</dbReference>
<dbReference type="AlphaFoldDB" id="A0A6A7AU32"/>
<evidence type="ECO:0000313" key="2">
    <source>
        <dbReference type="Proteomes" id="UP000799423"/>
    </source>
</evidence>
<accession>A0A6A7AU32</accession>
<evidence type="ECO:0000313" key="1">
    <source>
        <dbReference type="EMBL" id="KAF2846796.1"/>
    </source>
</evidence>
<dbReference type="Gene3D" id="3.40.50.720">
    <property type="entry name" value="NAD(P)-binding Rossmann-like Domain"/>
    <property type="match status" value="1"/>
</dbReference>
<gene>
    <name evidence="1" type="ORF">T440DRAFT_404913</name>
</gene>
<dbReference type="OrthoDB" id="10262413at2759"/>
<dbReference type="EMBL" id="MU006331">
    <property type="protein sequence ID" value="KAF2846796.1"/>
    <property type="molecule type" value="Genomic_DNA"/>
</dbReference>
<dbReference type="PANTHER" id="PTHR48079">
    <property type="entry name" value="PROTEIN YEEZ"/>
    <property type="match status" value="1"/>
</dbReference>
<dbReference type="GO" id="GO:0005737">
    <property type="term" value="C:cytoplasm"/>
    <property type="evidence" value="ECO:0007669"/>
    <property type="project" value="TreeGrafter"/>
</dbReference>
<reference evidence="1" key="1">
    <citation type="submission" date="2020-01" db="EMBL/GenBank/DDBJ databases">
        <authorList>
            <consortium name="DOE Joint Genome Institute"/>
            <person name="Haridas S."/>
            <person name="Albert R."/>
            <person name="Binder M."/>
            <person name="Bloem J."/>
            <person name="Labutti K."/>
            <person name="Salamov A."/>
            <person name="Andreopoulos B."/>
            <person name="Baker S.E."/>
            <person name="Barry K."/>
            <person name="Bills G."/>
            <person name="Bluhm B.H."/>
            <person name="Cannon C."/>
            <person name="Castanera R."/>
            <person name="Culley D.E."/>
            <person name="Daum C."/>
            <person name="Ezra D."/>
            <person name="Gonzalez J.B."/>
            <person name="Henrissat B."/>
            <person name="Kuo A."/>
            <person name="Liang C."/>
            <person name="Lipzen A."/>
            <person name="Lutzoni F."/>
            <person name="Magnuson J."/>
            <person name="Mondo S."/>
            <person name="Nolan M."/>
            <person name="Ohm R."/>
            <person name="Pangilinan J."/>
            <person name="Park H.-J."/>
            <person name="Ramirez L."/>
            <person name="Alfaro M."/>
            <person name="Sun H."/>
            <person name="Tritt A."/>
            <person name="Yoshinaga Y."/>
            <person name="Zwiers L.-H."/>
            <person name="Turgeon B.G."/>
            <person name="Goodwin S.B."/>
            <person name="Spatafora J.W."/>
            <person name="Crous P.W."/>
            <person name="Grigoriev I.V."/>
        </authorList>
    </citation>
    <scope>NUCLEOTIDE SEQUENCE</scope>
    <source>
        <strain evidence="1">IPT5</strain>
    </source>
</reference>
<evidence type="ECO:0008006" key="3">
    <source>
        <dbReference type="Google" id="ProtNLM"/>
    </source>
</evidence>
<proteinExistence type="predicted"/>
<name>A0A6A7AU32_9PLEO</name>
<feature type="non-terminal residue" evidence="1">
    <location>
        <position position="1"/>
    </location>
</feature>
<keyword evidence="2" id="KW-1185">Reference proteome</keyword>